<sequence length="358" mass="39594">MTTHLQVPLAVDEPARRRLGIFTTADLAGRGVTEREVRTAIRSGAWVRLRTGVFVSAADLAEVERSDRRPGLEALAVMAGLARPSAVLSRDSAAWVWGLPRPRTAGAVGVHLTDPHRWRRGRGWLMTRAELPDDEVTVRGAYRVTTAARTLVDVARTWPEIHAVAAVDAALLRGLTTRDEVGSVIARQVNVPGIPRAVRALNLADGRAESWLETFGRLTFDALGLPSFVPQVELWVEGTLLKVVDGWCPEAALAVEFDGRVKYRRARFGRTPEQELWEEKRREDLLRSAGVRFLRVTYEDLAGESRVLDRSARRLLATPRSGVCDFRAVPRPEGRPRDGQAGDDGWLARVDDGVGRRA</sequence>
<dbReference type="Proteomes" id="UP000479241">
    <property type="component" value="Unassembled WGS sequence"/>
</dbReference>
<gene>
    <name evidence="3" type="ORF">GCU60_13140</name>
</gene>
<protein>
    <submittedName>
        <fullName evidence="3">Type IV toxin-antitoxin system AbiEi family antitoxin domain-containing protein</fullName>
    </submittedName>
</protein>
<accession>A0A6L9W5G5</accession>
<evidence type="ECO:0000259" key="2">
    <source>
        <dbReference type="Pfam" id="PF13338"/>
    </source>
</evidence>
<dbReference type="EMBL" id="JAAGWG010000018">
    <property type="protein sequence ID" value="NEK86691.1"/>
    <property type="molecule type" value="Genomic_DNA"/>
</dbReference>
<reference evidence="3 4" key="1">
    <citation type="submission" date="2019-12" db="EMBL/GenBank/DDBJ databases">
        <title>the WGS of Blastococcus saxobsidens 67B17.</title>
        <authorList>
            <person name="Jiang Z."/>
        </authorList>
    </citation>
    <scope>NUCLEOTIDE SEQUENCE [LARGE SCALE GENOMIC DNA]</scope>
    <source>
        <strain evidence="3 4">67B17</strain>
    </source>
</reference>
<evidence type="ECO:0000256" key="1">
    <source>
        <dbReference type="SAM" id="MobiDB-lite"/>
    </source>
</evidence>
<organism evidence="3 4">
    <name type="scientific">Blastococcus saxobsidens</name>
    <dbReference type="NCBI Taxonomy" id="138336"/>
    <lineage>
        <taxon>Bacteria</taxon>
        <taxon>Bacillati</taxon>
        <taxon>Actinomycetota</taxon>
        <taxon>Actinomycetes</taxon>
        <taxon>Geodermatophilales</taxon>
        <taxon>Geodermatophilaceae</taxon>
        <taxon>Blastococcus</taxon>
    </lineage>
</organism>
<dbReference type="Pfam" id="PF13338">
    <property type="entry name" value="AbiEi_4"/>
    <property type="match status" value="1"/>
</dbReference>
<feature type="compositionally biased region" description="Basic and acidic residues" evidence="1">
    <location>
        <begin position="328"/>
        <end position="340"/>
    </location>
</feature>
<name>A0A6L9W5G5_9ACTN</name>
<dbReference type="InterPro" id="IPR025159">
    <property type="entry name" value="AbiEi_N"/>
</dbReference>
<feature type="domain" description="AbiEi antitoxin N-terminal" evidence="2">
    <location>
        <begin position="15"/>
        <end position="55"/>
    </location>
</feature>
<comment type="caution">
    <text evidence="3">The sequence shown here is derived from an EMBL/GenBank/DDBJ whole genome shotgun (WGS) entry which is preliminary data.</text>
</comment>
<evidence type="ECO:0000313" key="3">
    <source>
        <dbReference type="EMBL" id="NEK86691.1"/>
    </source>
</evidence>
<dbReference type="RefSeq" id="WP_163205909.1">
    <property type="nucleotide sequence ID" value="NZ_JAAGWG010000018.1"/>
</dbReference>
<dbReference type="AlphaFoldDB" id="A0A6L9W5G5"/>
<feature type="compositionally biased region" description="Basic and acidic residues" evidence="1">
    <location>
        <begin position="349"/>
        <end position="358"/>
    </location>
</feature>
<evidence type="ECO:0000313" key="4">
    <source>
        <dbReference type="Proteomes" id="UP000479241"/>
    </source>
</evidence>
<feature type="region of interest" description="Disordered" evidence="1">
    <location>
        <begin position="327"/>
        <end position="358"/>
    </location>
</feature>
<proteinExistence type="predicted"/>